<organism evidence="2 3">
    <name type="scientific">Oricola cellulosilytica</name>
    <dbReference type="NCBI Taxonomy" id="1429082"/>
    <lineage>
        <taxon>Bacteria</taxon>
        <taxon>Pseudomonadati</taxon>
        <taxon>Pseudomonadota</taxon>
        <taxon>Alphaproteobacteria</taxon>
        <taxon>Hyphomicrobiales</taxon>
        <taxon>Ahrensiaceae</taxon>
        <taxon>Oricola</taxon>
    </lineage>
</organism>
<dbReference type="GO" id="GO:0016787">
    <property type="term" value="F:hydrolase activity"/>
    <property type="evidence" value="ECO:0007669"/>
    <property type="project" value="UniProtKB-KW"/>
</dbReference>
<dbReference type="OrthoDB" id="9791366at2"/>
<proteinExistence type="predicted"/>
<dbReference type="Proteomes" id="UP000291301">
    <property type="component" value="Unassembled WGS sequence"/>
</dbReference>
<dbReference type="EMBL" id="SJST01000003">
    <property type="protein sequence ID" value="TCD14223.1"/>
    <property type="molecule type" value="Genomic_DNA"/>
</dbReference>
<name>A0A4R0PCG5_9HYPH</name>
<dbReference type="PANTHER" id="PTHR43194">
    <property type="entry name" value="HYDROLASE ALPHA/BETA FOLD FAMILY"/>
    <property type="match status" value="1"/>
</dbReference>
<accession>A0A4R0PCG5</accession>
<evidence type="ECO:0000313" key="2">
    <source>
        <dbReference type="EMBL" id="TCD14223.1"/>
    </source>
</evidence>
<dbReference type="AlphaFoldDB" id="A0A4R0PCG5"/>
<protein>
    <submittedName>
        <fullName evidence="2">Alpha/beta hydrolase</fullName>
    </submittedName>
</protein>
<keyword evidence="3" id="KW-1185">Reference proteome</keyword>
<gene>
    <name evidence="2" type="ORF">E0D97_09070</name>
</gene>
<evidence type="ECO:0000259" key="1">
    <source>
        <dbReference type="Pfam" id="PF00561"/>
    </source>
</evidence>
<comment type="caution">
    <text evidence="2">The sequence shown here is derived from an EMBL/GenBank/DDBJ whole genome shotgun (WGS) entry which is preliminary data.</text>
</comment>
<sequence>MAVEGKSVFFSSPDGLRLHAVDYGRGAFDALPVVCLPGLSRNVRDFSRLAEYLSGQAKTRRRVVAFDYRGRGHSQWDKNWKNYNILTESEDVIAGMAALGLEHAAIIGTSRGGLIAMTLSALRPGLMKAVVLNDVGPVLEGDGLTQIRAYLTKVPKPRDWDDAVAIQKATMGKAFPALTEEDWQFEARAKYRELDGVIQPDHDPALVKTLTTLDLRDRLPTMWPQFQGLRNLPVLLLRGENSTLLAEKTAEMMEEQHPRMRRETVSGQGHVPMLHTAGIPERIAEFLEKAGH</sequence>
<dbReference type="InterPro" id="IPR050228">
    <property type="entry name" value="Carboxylesterase_BioH"/>
</dbReference>
<keyword evidence="2" id="KW-0378">Hydrolase</keyword>
<dbReference type="Pfam" id="PF00561">
    <property type="entry name" value="Abhydrolase_1"/>
    <property type="match status" value="1"/>
</dbReference>
<dbReference type="InterPro" id="IPR000073">
    <property type="entry name" value="AB_hydrolase_1"/>
</dbReference>
<dbReference type="RefSeq" id="WP_131568038.1">
    <property type="nucleotide sequence ID" value="NZ_JAINFK010000002.1"/>
</dbReference>
<feature type="domain" description="AB hydrolase-1" evidence="1">
    <location>
        <begin position="32"/>
        <end position="178"/>
    </location>
</feature>
<dbReference type="InterPro" id="IPR029058">
    <property type="entry name" value="AB_hydrolase_fold"/>
</dbReference>
<reference evidence="2 3" key="1">
    <citation type="journal article" date="2015" name="Antonie Van Leeuwenhoek">
        <title>Oricola cellulosilytica gen. nov., sp. nov., a cellulose-degrading bacterium of the family Phyllobacteriaceae isolated from surface seashore water, and emended descriptions of Mesorhizobium loti and Phyllobacterium myrsinacearum.</title>
        <authorList>
            <person name="Hameed A."/>
            <person name="Shahina M."/>
            <person name="Lai W.A."/>
            <person name="Lin S.Y."/>
            <person name="Young L.S."/>
            <person name="Liu Y.C."/>
            <person name="Hsu Y.H."/>
            <person name="Young C.C."/>
        </authorList>
    </citation>
    <scope>NUCLEOTIDE SEQUENCE [LARGE SCALE GENOMIC DNA]</scope>
    <source>
        <strain evidence="2 3">KCTC 52183</strain>
    </source>
</reference>
<dbReference type="PANTHER" id="PTHR43194:SF2">
    <property type="entry name" value="PEROXISOMAL MEMBRANE PROTEIN LPX1"/>
    <property type="match status" value="1"/>
</dbReference>
<dbReference type="Gene3D" id="3.40.50.1820">
    <property type="entry name" value="alpha/beta hydrolase"/>
    <property type="match status" value="1"/>
</dbReference>
<evidence type="ECO:0000313" key="3">
    <source>
        <dbReference type="Proteomes" id="UP000291301"/>
    </source>
</evidence>
<dbReference type="SUPFAM" id="SSF53474">
    <property type="entry name" value="alpha/beta-Hydrolases"/>
    <property type="match status" value="1"/>
</dbReference>